<dbReference type="Proteomes" id="UP000006546">
    <property type="component" value="Chromosome"/>
</dbReference>
<keyword evidence="4" id="KW-1185">Reference proteome</keyword>
<evidence type="ECO:0000313" key="4">
    <source>
        <dbReference type="Proteomes" id="UP000006546"/>
    </source>
</evidence>
<dbReference type="GO" id="GO:0009279">
    <property type="term" value="C:cell outer membrane"/>
    <property type="evidence" value="ECO:0007669"/>
    <property type="project" value="TreeGrafter"/>
</dbReference>
<dbReference type="eggNOG" id="COG1452">
    <property type="taxonomic scope" value="Bacteria"/>
</dbReference>
<dbReference type="AlphaFoldDB" id="F4LIV7"/>
<dbReference type="PANTHER" id="PTHR30189:SF1">
    <property type="entry name" value="LPS-ASSEMBLY PROTEIN LPTD"/>
    <property type="match status" value="1"/>
</dbReference>
<evidence type="ECO:0000256" key="1">
    <source>
        <dbReference type="SAM" id="MobiDB-lite"/>
    </source>
</evidence>
<reference evidence="4" key="1">
    <citation type="submission" date="2011-04" db="EMBL/GenBank/DDBJ databases">
        <title>The complete genome of Treponema brennaborense DSM 12168.</title>
        <authorList>
            <person name="Lucas S."/>
            <person name="Han J."/>
            <person name="Lapidus A."/>
            <person name="Bruce D."/>
            <person name="Goodwin L."/>
            <person name="Pitluck S."/>
            <person name="Peters L."/>
            <person name="Kyrpides N."/>
            <person name="Mavromatis K."/>
            <person name="Ivanova N."/>
            <person name="Mikhailova N."/>
            <person name="Pagani I."/>
            <person name="Teshima H."/>
            <person name="Detter J.C."/>
            <person name="Tapia R."/>
            <person name="Han C."/>
            <person name="Land M."/>
            <person name="Hauser L."/>
            <person name="Markowitz V."/>
            <person name="Cheng J.-F."/>
            <person name="Hugenholtz P."/>
            <person name="Woyke T."/>
            <person name="Wu D."/>
            <person name="Gronow S."/>
            <person name="Wellnitz S."/>
            <person name="Brambilla E."/>
            <person name="Klenk H.-P."/>
            <person name="Eisen J.A."/>
        </authorList>
    </citation>
    <scope>NUCLEOTIDE SEQUENCE [LARGE SCALE GENOMIC DNA]</scope>
    <source>
        <strain evidence="4">DSM 12168 / CIP 105900 / DD5/3</strain>
    </source>
</reference>
<dbReference type="InterPro" id="IPR050218">
    <property type="entry name" value="LptD"/>
</dbReference>
<proteinExistence type="predicted"/>
<evidence type="ECO:0008006" key="5">
    <source>
        <dbReference type="Google" id="ProtNLM"/>
    </source>
</evidence>
<dbReference type="HOGENOM" id="CLU_280171_0_0_12"/>
<feature type="signal peptide" evidence="2">
    <location>
        <begin position="1"/>
        <end position="34"/>
    </location>
</feature>
<dbReference type="PANTHER" id="PTHR30189">
    <property type="entry name" value="LPS-ASSEMBLY PROTEIN"/>
    <property type="match status" value="1"/>
</dbReference>
<evidence type="ECO:0000313" key="3">
    <source>
        <dbReference type="EMBL" id="AEE16282.1"/>
    </source>
</evidence>
<dbReference type="OrthoDB" id="353610at2"/>
<protein>
    <recommendedName>
        <fullName evidence="5">OstA family protein</fullName>
    </recommendedName>
</protein>
<dbReference type="RefSeq" id="WP_013758001.1">
    <property type="nucleotide sequence ID" value="NC_015500.1"/>
</dbReference>
<dbReference type="GO" id="GO:1990351">
    <property type="term" value="C:transporter complex"/>
    <property type="evidence" value="ECO:0007669"/>
    <property type="project" value="TreeGrafter"/>
</dbReference>
<name>F4LIV7_TREBD</name>
<keyword evidence="2" id="KW-0732">Signal</keyword>
<gene>
    <name evidence="3" type="ordered locus">Trebr_0846</name>
</gene>
<feature type="chain" id="PRO_5003312685" description="OstA family protein" evidence="2">
    <location>
        <begin position="35"/>
        <end position="1079"/>
    </location>
</feature>
<dbReference type="STRING" id="906968.Trebr_0846"/>
<organism evidence="3 4">
    <name type="scientific">Treponema brennaborense (strain DSM 12168 / CIP 105900 / DD5/3)</name>
    <dbReference type="NCBI Taxonomy" id="906968"/>
    <lineage>
        <taxon>Bacteria</taxon>
        <taxon>Pseudomonadati</taxon>
        <taxon>Spirochaetota</taxon>
        <taxon>Spirochaetia</taxon>
        <taxon>Spirochaetales</taxon>
        <taxon>Treponemataceae</taxon>
        <taxon>Treponema</taxon>
    </lineage>
</organism>
<sequence length="1079" mass="119950">MRFGAGGFLPRRFLRSVCACAVLLCALPAEPLAAAENGGSTVTIEQARKTEYQNDKETGSEIIVFSGDVKVSVERDGTVNVICADTVNYDRKRSMLYAQGNVTLDKTGSDRQTEHLTAESLLFNVQTLEGIFNDGRVVQAQSAALNLPADSTLIVSSDLFSRNGSGTIAFKKGSLTFCDEEDPHWKIKASRIWLLPGNEFAFINALLFVGHVPVMYFPFFYYPKNELVFNPVFGYRQREGYFIQTTTYLIGRKPLEKTDAKDDSLFNFMKPTTLKKQQLEGLVLRNLDEDETDVSPHTLKLTADYYTNLGGMFGVSGAFKPHKNIPNVDFSVYTGFSRTLFPSSTASIYTPYGADGNTYYDSSAFMGLKLPFRFKADFQMKVTAPFSLTVSLPLYSDPFFNIDFLDRSETMDWINFFISNPALTVSDTDSTAAKGEISSFTWQLSGSYRKNLSLPNPLSFSVSASSSVLFSSKADPTLSSVISSYSPNRKFFYPSLIKPFSFDTTLSGTLFSYPKTDTAVSARKDPAVRLPAELRPPAELAPAEPAPITEPAAGVPADDGSASGAPADDTAPLSAEPAAGAPADDGSVLPETAFPALTVTAPSAANVGSLSYSLKYSIAPSVSSEISYTAPNRSDDFSWDDVRSTFVLFKSPIKLDSALSYRDSFVSLSNSLSFSPVIQRHPLYRNDSDRNTVVKNDYAAQKMDLVNTNALSFKPFTYFDLLKNTSVSWNTGIKLLRTNFIGSADDPQWEYLFPEWNEDSFQTHTLNVSFAAEQGSYSQKLVLTTNLPPLVDSYGAVLTLGFPVATVSAGSGIKQTSSTDTSWKLQPFTQSASVHLFSKKLSLTQNFSYNLEDKHPSSFLFSISAFDLSLQYSMQYTNSYTFSTTAGWTAESDKRFMPVSVVLKYASKEHKFRTWKNRVLFSPRLSTELSYDMIRPTNSYFVFQPSFTFTINEFLNLTFSSSSRNNVVYRYVQDLADTDPKIPGETNILKDLWNSFAFWDDTLRTSSGFKLKSLAVKLTHELHDWQLSSEFKIEPRIITDGSLKRFDFSPYFTLSVLWRPMQSIKTTIEDKYGTFTLNP</sequence>
<feature type="compositionally biased region" description="Low complexity" evidence="1">
    <location>
        <begin position="534"/>
        <end position="583"/>
    </location>
</feature>
<dbReference type="KEGG" id="tbe:Trebr_0846"/>
<dbReference type="EMBL" id="CP002696">
    <property type="protein sequence ID" value="AEE16282.1"/>
    <property type="molecule type" value="Genomic_DNA"/>
</dbReference>
<evidence type="ECO:0000256" key="2">
    <source>
        <dbReference type="SAM" id="SignalP"/>
    </source>
</evidence>
<accession>F4LIV7</accession>
<feature type="region of interest" description="Disordered" evidence="1">
    <location>
        <begin position="534"/>
        <end position="587"/>
    </location>
</feature>